<feature type="signal peptide" evidence="2">
    <location>
        <begin position="1"/>
        <end position="21"/>
    </location>
</feature>
<feature type="chain" id="PRO_5045539660" evidence="2">
    <location>
        <begin position="22"/>
        <end position="127"/>
    </location>
</feature>
<protein>
    <submittedName>
        <fullName evidence="3">Uncharacterized protein</fullName>
    </submittedName>
</protein>
<evidence type="ECO:0000256" key="1">
    <source>
        <dbReference type="SAM" id="Phobius"/>
    </source>
</evidence>
<accession>A0ABX2DIM5</accession>
<evidence type="ECO:0000313" key="3">
    <source>
        <dbReference type="EMBL" id="NQX32974.1"/>
    </source>
</evidence>
<name>A0ABX2DIM5_9SPHI</name>
<organism evidence="3 4">
    <name type="scientific">Pedobacter boryungensis</name>
    <dbReference type="NCBI Taxonomy" id="869962"/>
    <lineage>
        <taxon>Bacteria</taxon>
        <taxon>Pseudomonadati</taxon>
        <taxon>Bacteroidota</taxon>
        <taxon>Sphingobacteriia</taxon>
        <taxon>Sphingobacteriales</taxon>
        <taxon>Sphingobacteriaceae</taxon>
        <taxon>Pedobacter</taxon>
    </lineage>
</organism>
<dbReference type="Proteomes" id="UP000762110">
    <property type="component" value="Unassembled WGS sequence"/>
</dbReference>
<evidence type="ECO:0000313" key="4">
    <source>
        <dbReference type="Proteomes" id="UP000762110"/>
    </source>
</evidence>
<keyword evidence="4" id="KW-1185">Reference proteome</keyword>
<feature type="transmembrane region" description="Helical" evidence="1">
    <location>
        <begin position="99"/>
        <end position="123"/>
    </location>
</feature>
<keyword evidence="1" id="KW-0812">Transmembrane</keyword>
<keyword evidence="1" id="KW-1133">Transmembrane helix</keyword>
<comment type="caution">
    <text evidence="3">The sequence shown here is derived from an EMBL/GenBank/DDBJ whole genome shotgun (WGS) entry which is preliminary data.</text>
</comment>
<reference evidence="3 4" key="1">
    <citation type="submission" date="2020-05" db="EMBL/GenBank/DDBJ databases">
        <title>Description of Pedobacter foliorum sp. nov.</title>
        <authorList>
            <person name="Qi S."/>
            <person name="Carlier A."/>
            <person name="Cnockaert M."/>
            <person name="Vandamme P."/>
        </authorList>
    </citation>
    <scope>NUCLEOTIDE SEQUENCE [LARGE SCALE GENOMIC DNA]</scope>
    <source>
        <strain evidence="3 4">LMG 31300</strain>
    </source>
</reference>
<keyword evidence="2" id="KW-0732">Signal</keyword>
<evidence type="ECO:0000256" key="2">
    <source>
        <dbReference type="SAM" id="SignalP"/>
    </source>
</evidence>
<keyword evidence="1" id="KW-0472">Membrane</keyword>
<gene>
    <name evidence="3" type="ORF">HQN85_14650</name>
</gene>
<sequence length="127" mass="14272">MGKQLLFSTLLIFFISTKSIAQTVNKDAIEKTADKDVRNLFKLEKSKLHTFRKYRYTSSSDFFKPSELNVSDPSLLTDSVYVNAYRTAAYYKTKSRRTAAHYVVLGAGTIVVASTVVIFALLAKTTK</sequence>
<proteinExistence type="predicted"/>
<dbReference type="EMBL" id="JABMKV010000004">
    <property type="protein sequence ID" value="NQX32974.1"/>
    <property type="molecule type" value="Genomic_DNA"/>
</dbReference>
<dbReference type="RefSeq" id="WP_173273628.1">
    <property type="nucleotide sequence ID" value="NZ_JABMKV010000004.1"/>
</dbReference>